<dbReference type="KEGG" id="nhu:H0264_22520"/>
<proteinExistence type="predicted"/>
<keyword evidence="3" id="KW-1185">Reference proteome</keyword>
<evidence type="ECO:0000256" key="1">
    <source>
        <dbReference type="SAM" id="MobiDB-lite"/>
    </source>
</evidence>
<evidence type="ECO:0000313" key="3">
    <source>
        <dbReference type="Proteomes" id="UP000515512"/>
    </source>
</evidence>
<reference evidence="2 3" key="1">
    <citation type="submission" date="2020-07" db="EMBL/GenBank/DDBJ databases">
        <authorList>
            <person name="Zhuang K."/>
            <person name="Ran Y."/>
        </authorList>
    </citation>
    <scope>NUCLEOTIDE SEQUENCE [LARGE SCALE GENOMIC DNA]</scope>
    <source>
        <strain evidence="2 3">WCH-YHL-001</strain>
    </source>
</reference>
<name>A0A7D6ZL12_9NOCA</name>
<dbReference type="Proteomes" id="UP000515512">
    <property type="component" value="Chromosome"/>
</dbReference>
<dbReference type="RefSeq" id="WP_181579373.1">
    <property type="nucleotide sequence ID" value="NZ_CP059399.1"/>
</dbReference>
<protein>
    <recommendedName>
        <fullName evidence="4">DUF3558 domain-containing protein</fullName>
    </recommendedName>
</protein>
<organism evidence="2 3">
    <name type="scientific">Nocardia huaxiensis</name>
    <dbReference type="NCBI Taxonomy" id="2755382"/>
    <lineage>
        <taxon>Bacteria</taxon>
        <taxon>Bacillati</taxon>
        <taxon>Actinomycetota</taxon>
        <taxon>Actinomycetes</taxon>
        <taxon>Mycobacteriales</taxon>
        <taxon>Nocardiaceae</taxon>
        <taxon>Nocardia</taxon>
    </lineage>
</organism>
<dbReference type="EMBL" id="CP059399">
    <property type="protein sequence ID" value="QLY28165.1"/>
    <property type="molecule type" value="Genomic_DNA"/>
</dbReference>
<gene>
    <name evidence="2" type="ORF">H0264_22520</name>
</gene>
<evidence type="ECO:0000313" key="2">
    <source>
        <dbReference type="EMBL" id="QLY28165.1"/>
    </source>
</evidence>
<accession>A0A7D6ZL12</accession>
<sequence length="221" mass="23092">MSSMRGRLPWAVAAVSVLVLAAVVVFAVVVLSGGDDKNDAGKTTVGNGTTFEPGSHDPRQAGKYKPGKVENACNAVDLAAIVAMGYPAAGKPLHEETNSGGVGGSLECRADFENASFSAQANYDWGGDSGIFEESKANEIANPSANTTAAAISGLGESAYYMLEDASSGTRTDIEATVHAKDDNLVVVTILRVSGYDIHANRDEVRQAAEAQARLMLERLR</sequence>
<feature type="region of interest" description="Disordered" evidence="1">
    <location>
        <begin position="38"/>
        <end position="65"/>
    </location>
</feature>
<dbReference type="AlphaFoldDB" id="A0A7D6ZL12"/>
<evidence type="ECO:0008006" key="4">
    <source>
        <dbReference type="Google" id="ProtNLM"/>
    </source>
</evidence>